<gene>
    <name evidence="2" type="ORF">ABVK25_012432</name>
</gene>
<proteinExistence type="predicted"/>
<reference evidence="2 3" key="1">
    <citation type="submission" date="2024-09" db="EMBL/GenBank/DDBJ databases">
        <title>Rethinking Asexuality: The Enigmatic Case of Functional Sexual Genes in Lepraria (Stereocaulaceae).</title>
        <authorList>
            <person name="Doellman M."/>
            <person name="Sun Y."/>
            <person name="Barcenas-Pena A."/>
            <person name="Lumbsch H.T."/>
            <person name="Grewe F."/>
        </authorList>
    </citation>
    <scope>NUCLEOTIDE SEQUENCE [LARGE SCALE GENOMIC DNA]</scope>
    <source>
        <strain evidence="2 3">Grewe 0041</strain>
    </source>
</reference>
<dbReference type="EMBL" id="JBHFEH010000204">
    <property type="protein sequence ID" value="KAL2044143.1"/>
    <property type="molecule type" value="Genomic_DNA"/>
</dbReference>
<keyword evidence="3" id="KW-1185">Reference proteome</keyword>
<sequence>MREARIGDEAAVADIHVRAWQEAYRGLIPDEFLDALDPDDRARTYTFGRGPPKPTAFRRGAGGRRGRLVSRPSRGRATYKCPDHGGSCLTVDRPRCEEAGWVIVDNRARRAVSGSRGPLWVGDAMAVRFVGRLDAAAVEQPRIVATIAASRRW</sequence>
<evidence type="ECO:0000256" key="1">
    <source>
        <dbReference type="SAM" id="MobiDB-lite"/>
    </source>
</evidence>
<comment type="caution">
    <text evidence="2">The sequence shown here is derived from an EMBL/GenBank/DDBJ whole genome shotgun (WGS) entry which is preliminary data.</text>
</comment>
<evidence type="ECO:0000313" key="2">
    <source>
        <dbReference type="EMBL" id="KAL2044143.1"/>
    </source>
</evidence>
<accession>A0ABR4AEF2</accession>
<feature type="region of interest" description="Disordered" evidence="1">
    <location>
        <begin position="47"/>
        <end position="76"/>
    </location>
</feature>
<dbReference type="Gene3D" id="3.40.630.30">
    <property type="match status" value="1"/>
</dbReference>
<name>A0ABR4AEF2_9LECA</name>
<dbReference type="Proteomes" id="UP001590951">
    <property type="component" value="Unassembled WGS sequence"/>
</dbReference>
<protein>
    <submittedName>
        <fullName evidence="2">Uncharacterized protein</fullName>
    </submittedName>
</protein>
<organism evidence="2 3">
    <name type="scientific">Lepraria finkii</name>
    <dbReference type="NCBI Taxonomy" id="1340010"/>
    <lineage>
        <taxon>Eukaryota</taxon>
        <taxon>Fungi</taxon>
        <taxon>Dikarya</taxon>
        <taxon>Ascomycota</taxon>
        <taxon>Pezizomycotina</taxon>
        <taxon>Lecanoromycetes</taxon>
        <taxon>OSLEUM clade</taxon>
        <taxon>Lecanoromycetidae</taxon>
        <taxon>Lecanorales</taxon>
        <taxon>Lecanorineae</taxon>
        <taxon>Stereocaulaceae</taxon>
        <taxon>Lepraria</taxon>
    </lineage>
</organism>
<evidence type="ECO:0000313" key="3">
    <source>
        <dbReference type="Proteomes" id="UP001590951"/>
    </source>
</evidence>